<evidence type="ECO:0000256" key="4">
    <source>
        <dbReference type="ARBA" id="ARBA00022927"/>
    </source>
</evidence>
<organism evidence="12 13">
    <name type="scientific">Tritrichomonas musculus</name>
    <dbReference type="NCBI Taxonomy" id="1915356"/>
    <lineage>
        <taxon>Eukaryota</taxon>
        <taxon>Metamonada</taxon>
        <taxon>Parabasalia</taxon>
        <taxon>Tritrichomonadida</taxon>
        <taxon>Tritrichomonadidae</taxon>
        <taxon>Tritrichomonas</taxon>
    </lineage>
</organism>
<dbReference type="Pfam" id="PF00957">
    <property type="entry name" value="Synaptobrevin"/>
    <property type="match status" value="1"/>
</dbReference>
<evidence type="ECO:0000256" key="1">
    <source>
        <dbReference type="ARBA" id="ARBA00008025"/>
    </source>
</evidence>
<evidence type="ECO:0008006" key="14">
    <source>
        <dbReference type="Google" id="ProtNLM"/>
    </source>
</evidence>
<keyword evidence="8" id="KW-0175">Coiled coil</keyword>
<evidence type="ECO:0000256" key="3">
    <source>
        <dbReference type="ARBA" id="ARBA00022692"/>
    </source>
</evidence>
<dbReference type="PANTHER" id="PTHR21136">
    <property type="entry name" value="SNARE PROTEINS"/>
    <property type="match status" value="1"/>
</dbReference>
<protein>
    <recommendedName>
        <fullName evidence="14">Synaptobrevin family protein</fullName>
    </recommendedName>
</protein>
<evidence type="ECO:0000256" key="5">
    <source>
        <dbReference type="ARBA" id="ARBA00022989"/>
    </source>
</evidence>
<dbReference type="SUPFAM" id="SSF64356">
    <property type="entry name" value="SNARE-like"/>
    <property type="match status" value="1"/>
</dbReference>
<dbReference type="CDD" id="cd15843">
    <property type="entry name" value="R-SNARE"/>
    <property type="match status" value="1"/>
</dbReference>
<name>A0ABR2J171_9EUKA</name>
<evidence type="ECO:0000259" key="11">
    <source>
        <dbReference type="PROSITE" id="PS50892"/>
    </source>
</evidence>
<feature type="transmembrane region" description="Helical" evidence="9">
    <location>
        <begin position="194"/>
        <end position="219"/>
    </location>
</feature>
<keyword evidence="4" id="KW-0653">Protein transport</keyword>
<dbReference type="Proteomes" id="UP001470230">
    <property type="component" value="Unassembled WGS sequence"/>
</dbReference>
<evidence type="ECO:0000256" key="6">
    <source>
        <dbReference type="ARBA" id="ARBA00023136"/>
    </source>
</evidence>
<keyword evidence="13" id="KW-1185">Reference proteome</keyword>
<comment type="similarity">
    <text evidence="1">Belongs to the synaptobrevin family.</text>
</comment>
<dbReference type="PROSITE" id="PS50859">
    <property type="entry name" value="LONGIN"/>
    <property type="match status" value="1"/>
</dbReference>
<evidence type="ECO:0000313" key="13">
    <source>
        <dbReference type="Proteomes" id="UP001470230"/>
    </source>
</evidence>
<dbReference type="Gene3D" id="3.30.450.50">
    <property type="entry name" value="Longin domain"/>
    <property type="match status" value="1"/>
</dbReference>
<dbReference type="InterPro" id="IPR051097">
    <property type="entry name" value="Synaptobrevin-like_transport"/>
</dbReference>
<evidence type="ECO:0000256" key="9">
    <source>
        <dbReference type="SAM" id="Phobius"/>
    </source>
</evidence>
<proteinExistence type="inferred from homology"/>
<comment type="subcellular location">
    <subcellularLocation>
        <location evidence="7">Endomembrane system</location>
        <topology evidence="7">Single-pass type IV membrane protein</topology>
    </subcellularLocation>
</comment>
<accession>A0ABR2J171</accession>
<dbReference type="PRINTS" id="PR00219">
    <property type="entry name" value="SYNAPTOBREVN"/>
</dbReference>
<dbReference type="InterPro" id="IPR011012">
    <property type="entry name" value="Longin-like_dom_sf"/>
</dbReference>
<dbReference type="PANTHER" id="PTHR21136:SF168">
    <property type="entry name" value="VESICLE-ASSOCIATED MEMBRANE PROTEIN 9"/>
    <property type="match status" value="1"/>
</dbReference>
<dbReference type="InterPro" id="IPR010908">
    <property type="entry name" value="Longin_dom"/>
</dbReference>
<evidence type="ECO:0000256" key="2">
    <source>
        <dbReference type="ARBA" id="ARBA00022448"/>
    </source>
</evidence>
<reference evidence="12 13" key="1">
    <citation type="submission" date="2024-04" db="EMBL/GenBank/DDBJ databases">
        <title>Tritrichomonas musculus Genome.</title>
        <authorList>
            <person name="Alves-Ferreira E."/>
            <person name="Grigg M."/>
            <person name="Lorenzi H."/>
            <person name="Galac M."/>
        </authorList>
    </citation>
    <scope>NUCLEOTIDE SEQUENCE [LARGE SCALE GENOMIC DNA]</scope>
    <source>
        <strain evidence="12 13">EAF2021</strain>
    </source>
</reference>
<dbReference type="Gene3D" id="1.20.5.110">
    <property type="match status" value="1"/>
</dbReference>
<dbReference type="SUPFAM" id="SSF58038">
    <property type="entry name" value="SNARE fusion complex"/>
    <property type="match status" value="1"/>
</dbReference>
<keyword evidence="6 9" id="KW-0472">Membrane</keyword>
<dbReference type="InterPro" id="IPR001388">
    <property type="entry name" value="Synaptobrevin-like"/>
</dbReference>
<dbReference type="EMBL" id="JAPFFF010000013">
    <property type="protein sequence ID" value="KAK8871609.1"/>
    <property type="molecule type" value="Genomic_DNA"/>
</dbReference>
<evidence type="ECO:0000259" key="10">
    <source>
        <dbReference type="PROSITE" id="PS50859"/>
    </source>
</evidence>
<dbReference type="InterPro" id="IPR042855">
    <property type="entry name" value="V_SNARE_CC"/>
</dbReference>
<feature type="domain" description="V-SNARE coiled-coil homology" evidence="11">
    <location>
        <begin position="130"/>
        <end position="190"/>
    </location>
</feature>
<dbReference type="PROSITE" id="PS50892">
    <property type="entry name" value="V_SNARE"/>
    <property type="match status" value="1"/>
</dbReference>
<keyword evidence="2" id="KW-0813">Transport</keyword>
<comment type="caution">
    <text evidence="12">The sequence shown here is derived from an EMBL/GenBank/DDBJ whole genome shotgun (WGS) entry which is preliminary data.</text>
</comment>
<evidence type="ECO:0000313" key="12">
    <source>
        <dbReference type="EMBL" id="KAK8871609.1"/>
    </source>
</evidence>
<feature type="domain" description="Longin" evidence="10">
    <location>
        <begin position="11"/>
        <end position="115"/>
    </location>
</feature>
<evidence type="ECO:0000256" key="7">
    <source>
        <dbReference type="ARBA" id="ARBA00046280"/>
    </source>
</evidence>
<sequence length="227" mass="26006">MESQVNFVFAMVARGMTPLAEYPLGDRNFQAYAERMLSSTDPKTPNAFAEQNNFLIVTHSEPDGMNFLLICQNTITASIRQNFLKELQQKWRQKCPGSAEGFEPHSKNADFGSIEIHKLLDFYNSQSFGKIAAIAKNLDDAKEQMDINLTMAYDRGDQLEDMDKKAENIKKFAGAFKDNAGQIRRKLSWQKWRFYVYVAIILIVFIFLIIVIACGGFTFKKCKKEKK</sequence>
<keyword evidence="5 9" id="KW-1133">Transmembrane helix</keyword>
<evidence type="ECO:0000256" key="8">
    <source>
        <dbReference type="PROSITE-ProRule" id="PRU00290"/>
    </source>
</evidence>
<gene>
    <name evidence="12" type="ORF">M9Y10_007344</name>
</gene>
<keyword evidence="3 9" id="KW-0812">Transmembrane</keyword>